<dbReference type="CDD" id="cd17574">
    <property type="entry name" value="REC_OmpR"/>
    <property type="match status" value="1"/>
</dbReference>
<dbReference type="GO" id="GO:0005829">
    <property type="term" value="C:cytosol"/>
    <property type="evidence" value="ECO:0007669"/>
    <property type="project" value="TreeGrafter"/>
</dbReference>
<evidence type="ECO:0000256" key="1">
    <source>
        <dbReference type="ARBA" id="ARBA00022553"/>
    </source>
</evidence>
<keyword evidence="3" id="KW-0805">Transcription regulation</keyword>
<reference evidence="11 12" key="1">
    <citation type="submission" date="2016-10" db="EMBL/GenBank/DDBJ databases">
        <authorList>
            <person name="de Groot N.N."/>
        </authorList>
    </citation>
    <scope>NUCLEOTIDE SEQUENCE [LARGE SCALE GENOMIC DNA]</scope>
    <source>
        <strain evidence="11 12">CGMCC 1.6762</strain>
    </source>
</reference>
<evidence type="ECO:0000313" key="10">
    <source>
        <dbReference type="EMBL" id="RSK34951.1"/>
    </source>
</evidence>
<dbReference type="EMBL" id="FNAR01000012">
    <property type="protein sequence ID" value="SDE58235.1"/>
    <property type="molecule type" value="Genomic_DNA"/>
</dbReference>
<dbReference type="PROSITE" id="PS51755">
    <property type="entry name" value="OMPR_PHOB"/>
    <property type="match status" value="1"/>
</dbReference>
<dbReference type="SUPFAM" id="SSF46894">
    <property type="entry name" value="C-terminal effector domain of the bipartite response regulators"/>
    <property type="match status" value="1"/>
</dbReference>
<feature type="DNA-binding region" description="OmpR/PhoB-type" evidence="7">
    <location>
        <begin position="126"/>
        <end position="226"/>
    </location>
</feature>
<evidence type="ECO:0000313" key="12">
    <source>
        <dbReference type="Proteomes" id="UP000198823"/>
    </source>
</evidence>
<dbReference type="Pfam" id="PF00072">
    <property type="entry name" value="Response_reg"/>
    <property type="match status" value="1"/>
</dbReference>
<evidence type="ECO:0000313" key="13">
    <source>
        <dbReference type="Proteomes" id="UP000272481"/>
    </source>
</evidence>
<sequence length="227" mass="26175">MKQRLMVVEDDQMMRELISLYLKKDGYDVIEAADGEEAKSLFAEVQPCLIILDLMMPKVSGEEFCRWVKARFGDEVAIIMLSAKSKTEDKISGLHMGADDYLTKPFDPEELVAHVEAVLRRTGRFCRKLCYDRLCLKPLKGEVTLNEQPVHLTKHEFILLHHLMKHPNIVFSRDALIEQLYPSSEQIVLDRTVDAHIKKLREKIEINPPKPVRIITVRGMGYKFVAQ</sequence>
<dbReference type="Gene3D" id="3.40.50.2300">
    <property type="match status" value="1"/>
</dbReference>
<dbReference type="FunFam" id="3.40.50.2300:FF:000001">
    <property type="entry name" value="DNA-binding response regulator PhoB"/>
    <property type="match status" value="1"/>
</dbReference>
<dbReference type="AlphaFoldDB" id="A0A1G7E4G1"/>
<evidence type="ECO:0000256" key="6">
    <source>
        <dbReference type="PROSITE-ProRule" id="PRU00169"/>
    </source>
</evidence>
<dbReference type="InterPro" id="IPR011006">
    <property type="entry name" value="CheY-like_superfamily"/>
</dbReference>
<dbReference type="InterPro" id="IPR039420">
    <property type="entry name" value="WalR-like"/>
</dbReference>
<dbReference type="SUPFAM" id="SSF52172">
    <property type="entry name" value="CheY-like"/>
    <property type="match status" value="1"/>
</dbReference>
<feature type="domain" description="OmpR/PhoB-type" evidence="9">
    <location>
        <begin position="126"/>
        <end position="226"/>
    </location>
</feature>
<dbReference type="GO" id="GO:0006355">
    <property type="term" value="P:regulation of DNA-templated transcription"/>
    <property type="evidence" value="ECO:0007669"/>
    <property type="project" value="InterPro"/>
</dbReference>
<dbReference type="Proteomes" id="UP000198823">
    <property type="component" value="Unassembled WGS sequence"/>
</dbReference>
<organism evidence="11 12">
    <name type="scientific">Bhargavaea beijingensis</name>
    <dbReference type="NCBI Taxonomy" id="426756"/>
    <lineage>
        <taxon>Bacteria</taxon>
        <taxon>Bacillati</taxon>
        <taxon>Bacillota</taxon>
        <taxon>Bacilli</taxon>
        <taxon>Bacillales</taxon>
        <taxon>Caryophanaceae</taxon>
        <taxon>Bhargavaea</taxon>
    </lineage>
</organism>
<dbReference type="InterPro" id="IPR001867">
    <property type="entry name" value="OmpR/PhoB-type_DNA-bd"/>
</dbReference>
<reference evidence="10 13" key="2">
    <citation type="submission" date="2018-12" db="EMBL/GenBank/DDBJ databases">
        <title>Comparitive functional genomics of dry heat resistant strains isolated from the viking spacecraft.</title>
        <authorList>
            <person name="Seuylemezian A."/>
            <person name="Vaishampayan P."/>
        </authorList>
    </citation>
    <scope>NUCLEOTIDE SEQUENCE [LARGE SCALE GENOMIC DNA]</scope>
    <source>
        <strain evidence="10 13">M6-11</strain>
    </source>
</reference>
<dbReference type="RefSeq" id="WP_092097532.1">
    <property type="nucleotide sequence ID" value="NZ_FNAR01000012.1"/>
</dbReference>
<keyword evidence="1 6" id="KW-0597">Phosphoprotein</keyword>
<dbReference type="Proteomes" id="UP000272481">
    <property type="component" value="Unassembled WGS sequence"/>
</dbReference>
<dbReference type="PANTHER" id="PTHR48111">
    <property type="entry name" value="REGULATOR OF RPOS"/>
    <property type="match status" value="1"/>
</dbReference>
<evidence type="ECO:0000256" key="3">
    <source>
        <dbReference type="ARBA" id="ARBA00023015"/>
    </source>
</evidence>
<dbReference type="InterPro" id="IPR036388">
    <property type="entry name" value="WH-like_DNA-bd_sf"/>
</dbReference>
<dbReference type="GO" id="GO:0032993">
    <property type="term" value="C:protein-DNA complex"/>
    <property type="evidence" value="ECO:0007669"/>
    <property type="project" value="TreeGrafter"/>
</dbReference>
<dbReference type="OrthoDB" id="2578266at2"/>
<dbReference type="Pfam" id="PF00486">
    <property type="entry name" value="Trans_reg_C"/>
    <property type="match status" value="1"/>
</dbReference>
<dbReference type="Gene3D" id="1.10.10.10">
    <property type="entry name" value="Winged helix-like DNA-binding domain superfamily/Winged helix DNA-binding domain"/>
    <property type="match status" value="1"/>
</dbReference>
<protein>
    <submittedName>
        <fullName evidence="11">DNA-binding response regulator, OmpR family, contains REC and winged-helix (WHTH) domain</fullName>
    </submittedName>
    <submittedName>
        <fullName evidence="10">Response regulator transcription factor</fullName>
    </submittedName>
</protein>
<dbReference type="InterPro" id="IPR016032">
    <property type="entry name" value="Sig_transdc_resp-reg_C-effctor"/>
</dbReference>
<evidence type="ECO:0000256" key="2">
    <source>
        <dbReference type="ARBA" id="ARBA00023012"/>
    </source>
</evidence>
<dbReference type="SMART" id="SM00448">
    <property type="entry name" value="REC"/>
    <property type="match status" value="1"/>
</dbReference>
<dbReference type="PROSITE" id="PS50110">
    <property type="entry name" value="RESPONSE_REGULATORY"/>
    <property type="match status" value="1"/>
</dbReference>
<dbReference type="PANTHER" id="PTHR48111:SF1">
    <property type="entry name" value="TWO-COMPONENT RESPONSE REGULATOR ORR33"/>
    <property type="match status" value="1"/>
</dbReference>
<keyword evidence="13" id="KW-1185">Reference proteome</keyword>
<dbReference type="CDD" id="cd00383">
    <property type="entry name" value="trans_reg_C"/>
    <property type="match status" value="1"/>
</dbReference>
<evidence type="ECO:0000256" key="5">
    <source>
        <dbReference type="ARBA" id="ARBA00023163"/>
    </source>
</evidence>
<evidence type="ECO:0000313" key="11">
    <source>
        <dbReference type="EMBL" id="SDE58235.1"/>
    </source>
</evidence>
<dbReference type="GO" id="GO:0000156">
    <property type="term" value="F:phosphorelay response regulator activity"/>
    <property type="evidence" value="ECO:0007669"/>
    <property type="project" value="TreeGrafter"/>
</dbReference>
<keyword evidence="2" id="KW-0902">Two-component regulatory system</keyword>
<dbReference type="InterPro" id="IPR001789">
    <property type="entry name" value="Sig_transdc_resp-reg_receiver"/>
</dbReference>
<dbReference type="STRING" id="426756.SAMN04488126_11249"/>
<dbReference type="Gene3D" id="6.10.250.690">
    <property type="match status" value="1"/>
</dbReference>
<keyword evidence="4 7" id="KW-0238">DNA-binding</keyword>
<evidence type="ECO:0000256" key="7">
    <source>
        <dbReference type="PROSITE-ProRule" id="PRU01091"/>
    </source>
</evidence>
<dbReference type="GO" id="GO:0000976">
    <property type="term" value="F:transcription cis-regulatory region binding"/>
    <property type="evidence" value="ECO:0007669"/>
    <property type="project" value="TreeGrafter"/>
</dbReference>
<dbReference type="SMART" id="SM00862">
    <property type="entry name" value="Trans_reg_C"/>
    <property type="match status" value="1"/>
</dbReference>
<feature type="domain" description="Response regulatory" evidence="8">
    <location>
        <begin position="4"/>
        <end position="119"/>
    </location>
</feature>
<name>A0A1G7E4G1_9BACL</name>
<dbReference type="EMBL" id="RWGW01000006">
    <property type="protein sequence ID" value="RSK34951.1"/>
    <property type="molecule type" value="Genomic_DNA"/>
</dbReference>
<feature type="modified residue" description="4-aspartylphosphate" evidence="6">
    <location>
        <position position="53"/>
    </location>
</feature>
<evidence type="ECO:0000259" key="8">
    <source>
        <dbReference type="PROSITE" id="PS50110"/>
    </source>
</evidence>
<proteinExistence type="predicted"/>
<gene>
    <name evidence="10" type="ORF">EJA12_04555</name>
    <name evidence="11" type="ORF">SAMN04488126_11249</name>
</gene>
<evidence type="ECO:0000256" key="4">
    <source>
        <dbReference type="ARBA" id="ARBA00023125"/>
    </source>
</evidence>
<evidence type="ECO:0000259" key="9">
    <source>
        <dbReference type="PROSITE" id="PS51755"/>
    </source>
</evidence>
<accession>A0A1G7E4G1</accession>
<keyword evidence="5" id="KW-0804">Transcription</keyword>